<organism evidence="1 2">
    <name type="scientific">Helianthus annuus</name>
    <name type="common">Common sunflower</name>
    <dbReference type="NCBI Taxonomy" id="4232"/>
    <lineage>
        <taxon>Eukaryota</taxon>
        <taxon>Viridiplantae</taxon>
        <taxon>Streptophyta</taxon>
        <taxon>Embryophyta</taxon>
        <taxon>Tracheophyta</taxon>
        <taxon>Spermatophyta</taxon>
        <taxon>Magnoliopsida</taxon>
        <taxon>eudicotyledons</taxon>
        <taxon>Gunneridae</taxon>
        <taxon>Pentapetalae</taxon>
        <taxon>asterids</taxon>
        <taxon>campanulids</taxon>
        <taxon>Asterales</taxon>
        <taxon>Asteraceae</taxon>
        <taxon>Asteroideae</taxon>
        <taxon>Heliantheae alliance</taxon>
        <taxon>Heliantheae</taxon>
        <taxon>Helianthus</taxon>
    </lineage>
</organism>
<protein>
    <submittedName>
        <fullName evidence="1">Uncharacterized protein</fullName>
    </submittedName>
</protein>
<accession>A0A251TRA3</accession>
<name>A0A251TRA3_HELAN</name>
<evidence type="ECO:0000313" key="2">
    <source>
        <dbReference type="Proteomes" id="UP000215914"/>
    </source>
</evidence>
<gene>
    <name evidence="1" type="ORF">HannXRQ_Chr09g0240581</name>
</gene>
<dbReference type="InParanoid" id="A0A251TRA3"/>
<reference evidence="2" key="1">
    <citation type="journal article" date="2017" name="Nature">
        <title>The sunflower genome provides insights into oil metabolism, flowering and Asterid evolution.</title>
        <authorList>
            <person name="Badouin H."/>
            <person name="Gouzy J."/>
            <person name="Grassa C.J."/>
            <person name="Murat F."/>
            <person name="Staton S.E."/>
            <person name="Cottret L."/>
            <person name="Lelandais-Briere C."/>
            <person name="Owens G.L."/>
            <person name="Carrere S."/>
            <person name="Mayjonade B."/>
            <person name="Legrand L."/>
            <person name="Gill N."/>
            <person name="Kane N.C."/>
            <person name="Bowers J.E."/>
            <person name="Hubner S."/>
            <person name="Bellec A."/>
            <person name="Berard A."/>
            <person name="Berges H."/>
            <person name="Blanchet N."/>
            <person name="Boniface M.C."/>
            <person name="Brunel D."/>
            <person name="Catrice O."/>
            <person name="Chaidir N."/>
            <person name="Claudel C."/>
            <person name="Donnadieu C."/>
            <person name="Faraut T."/>
            <person name="Fievet G."/>
            <person name="Helmstetter N."/>
            <person name="King M."/>
            <person name="Knapp S.J."/>
            <person name="Lai Z."/>
            <person name="Le Paslier M.C."/>
            <person name="Lippi Y."/>
            <person name="Lorenzon L."/>
            <person name="Mandel J.R."/>
            <person name="Marage G."/>
            <person name="Marchand G."/>
            <person name="Marquand E."/>
            <person name="Bret-Mestries E."/>
            <person name="Morien E."/>
            <person name="Nambeesan S."/>
            <person name="Nguyen T."/>
            <person name="Pegot-Espagnet P."/>
            <person name="Pouilly N."/>
            <person name="Raftis F."/>
            <person name="Sallet E."/>
            <person name="Schiex T."/>
            <person name="Thomas J."/>
            <person name="Vandecasteele C."/>
            <person name="Vares D."/>
            <person name="Vear F."/>
            <person name="Vautrin S."/>
            <person name="Crespi M."/>
            <person name="Mangin B."/>
            <person name="Burke J.M."/>
            <person name="Salse J."/>
            <person name="Munos S."/>
            <person name="Vincourt P."/>
            <person name="Rieseberg L.H."/>
            <person name="Langlade N.B."/>
        </authorList>
    </citation>
    <scope>NUCLEOTIDE SEQUENCE [LARGE SCALE GENOMIC DNA]</scope>
    <source>
        <strain evidence="2">cv. SF193</strain>
    </source>
</reference>
<sequence length="62" mass="7266">MKPPAIRSADRESASLFFWFRYIGDKFNFLKHKRERRCWLQEPCHTGTNEGLSSKDGSAFVD</sequence>
<keyword evidence="2" id="KW-1185">Reference proteome</keyword>
<dbReference type="AlphaFoldDB" id="A0A251TRA3"/>
<dbReference type="EMBL" id="CM007898">
    <property type="protein sequence ID" value="OTG13657.1"/>
    <property type="molecule type" value="Genomic_DNA"/>
</dbReference>
<proteinExistence type="predicted"/>
<evidence type="ECO:0000313" key="1">
    <source>
        <dbReference type="EMBL" id="OTG13657.1"/>
    </source>
</evidence>
<dbReference type="Proteomes" id="UP000215914">
    <property type="component" value="Chromosome 9"/>
</dbReference>